<evidence type="ECO:0000256" key="1">
    <source>
        <dbReference type="ARBA" id="ARBA00022737"/>
    </source>
</evidence>
<dbReference type="InterPro" id="IPR044515">
    <property type="entry name" value="ABTB1"/>
</dbReference>
<protein>
    <submittedName>
        <fullName evidence="3">Uncharacterized protein</fullName>
    </submittedName>
</protein>
<dbReference type="GO" id="GO:0005737">
    <property type="term" value="C:cytoplasm"/>
    <property type="evidence" value="ECO:0007669"/>
    <property type="project" value="TreeGrafter"/>
</dbReference>
<dbReference type="AlphaFoldDB" id="A0AAD9XLY7"/>
<reference evidence="3" key="1">
    <citation type="journal article" date="2023" name="Plant J.">
        <title>Genome sequences and population genomics provide insights into the demographic history, inbreeding, and mutation load of two 'living fossil' tree species of Dipteronia.</title>
        <authorList>
            <person name="Feng Y."/>
            <person name="Comes H.P."/>
            <person name="Chen J."/>
            <person name="Zhu S."/>
            <person name="Lu R."/>
            <person name="Zhang X."/>
            <person name="Li P."/>
            <person name="Qiu J."/>
            <person name="Olsen K.M."/>
            <person name="Qiu Y."/>
        </authorList>
    </citation>
    <scope>NUCLEOTIDE SEQUENCE</scope>
    <source>
        <strain evidence="3">KIB01</strain>
    </source>
</reference>
<evidence type="ECO:0000256" key="2">
    <source>
        <dbReference type="ARBA" id="ARBA00023043"/>
    </source>
</evidence>
<dbReference type="PANTHER" id="PTHR46231:SF1">
    <property type="entry name" value="ANKYRIN REPEAT AND BTB_POZ DOMAIN-CONTAINING PROTEIN 1"/>
    <property type="match status" value="1"/>
</dbReference>
<evidence type="ECO:0000313" key="4">
    <source>
        <dbReference type="Proteomes" id="UP001280121"/>
    </source>
</evidence>
<dbReference type="EMBL" id="JANJYI010000001">
    <property type="protein sequence ID" value="KAK2661670.1"/>
    <property type="molecule type" value="Genomic_DNA"/>
</dbReference>
<evidence type="ECO:0000313" key="3">
    <source>
        <dbReference type="EMBL" id="KAK2661670.1"/>
    </source>
</evidence>
<organism evidence="3 4">
    <name type="scientific">Dipteronia dyeriana</name>
    <dbReference type="NCBI Taxonomy" id="168575"/>
    <lineage>
        <taxon>Eukaryota</taxon>
        <taxon>Viridiplantae</taxon>
        <taxon>Streptophyta</taxon>
        <taxon>Embryophyta</taxon>
        <taxon>Tracheophyta</taxon>
        <taxon>Spermatophyta</taxon>
        <taxon>Magnoliopsida</taxon>
        <taxon>eudicotyledons</taxon>
        <taxon>Gunneridae</taxon>
        <taxon>Pentapetalae</taxon>
        <taxon>rosids</taxon>
        <taxon>malvids</taxon>
        <taxon>Sapindales</taxon>
        <taxon>Sapindaceae</taxon>
        <taxon>Hippocastanoideae</taxon>
        <taxon>Acereae</taxon>
        <taxon>Dipteronia</taxon>
    </lineage>
</organism>
<dbReference type="GO" id="GO:0000151">
    <property type="term" value="C:ubiquitin ligase complex"/>
    <property type="evidence" value="ECO:0007669"/>
    <property type="project" value="TreeGrafter"/>
</dbReference>
<accession>A0AAD9XLY7</accession>
<gene>
    <name evidence="3" type="ORF">Ddye_000244</name>
</gene>
<comment type="caution">
    <text evidence="3">The sequence shown here is derived from an EMBL/GenBank/DDBJ whole genome shotgun (WGS) entry which is preliminary data.</text>
</comment>
<keyword evidence="4" id="KW-1185">Reference proteome</keyword>
<proteinExistence type="predicted"/>
<keyword evidence="1" id="KW-0677">Repeat</keyword>
<keyword evidence="2" id="KW-0040">ANK repeat</keyword>
<sequence>MMMIENVNPDRVTLVSLVFACAQLCSVKLEDPQRDVFGASHVIGRLMFLLIDSSLVNFNARDRWDTVAHYYGCLFNQIDAARMLLESGAICFDHTFDGDKCRYSVKKLLKAFEARPPLGLFEAALRDT</sequence>
<dbReference type="Proteomes" id="UP001280121">
    <property type="component" value="Unassembled WGS sequence"/>
</dbReference>
<name>A0AAD9XLY7_9ROSI</name>
<dbReference type="PANTHER" id="PTHR46231">
    <property type="entry name" value="ANKYRIN REPEAT AND BTB/POZ DOMAIN-CONTAINING PROTEIN 1"/>
    <property type="match status" value="1"/>
</dbReference>